<evidence type="ECO:0000256" key="3">
    <source>
        <dbReference type="ARBA" id="ARBA00022980"/>
    </source>
</evidence>
<dbReference type="CDD" id="cd01658">
    <property type="entry name" value="Ribosomal_L30"/>
    <property type="match status" value="1"/>
</dbReference>
<dbReference type="NCBIfam" id="TIGR01308">
    <property type="entry name" value="rpmD_bact"/>
    <property type="match status" value="1"/>
</dbReference>
<dbReference type="OrthoDB" id="9812790at2"/>
<evidence type="ECO:0000313" key="7">
    <source>
        <dbReference type="EMBL" id="SMY10461.1"/>
    </source>
</evidence>
<dbReference type="GO" id="GO:0003735">
    <property type="term" value="F:structural constituent of ribosome"/>
    <property type="evidence" value="ECO:0007669"/>
    <property type="project" value="InterPro"/>
</dbReference>
<dbReference type="AlphaFoldDB" id="A0A2H1L0M8"/>
<reference evidence="8" key="1">
    <citation type="submission" date="2017-03" db="EMBL/GenBank/DDBJ databases">
        <authorList>
            <person name="Monnet C."/>
        </authorList>
    </citation>
    <scope>NUCLEOTIDE SEQUENCE [LARGE SCALE GENOMIC DNA]</scope>
    <source>
        <strain evidence="8">SJ5-8</strain>
    </source>
</reference>
<evidence type="ECO:0000259" key="6">
    <source>
        <dbReference type="Pfam" id="PF00327"/>
    </source>
</evidence>
<dbReference type="Gene3D" id="3.30.1390.20">
    <property type="entry name" value="Ribosomal protein L30, ferredoxin-like fold domain"/>
    <property type="match status" value="1"/>
</dbReference>
<organism evidence="7 8">
    <name type="scientific">Brevibacterium jeotgali</name>
    <dbReference type="NCBI Taxonomy" id="1262550"/>
    <lineage>
        <taxon>Bacteria</taxon>
        <taxon>Bacillati</taxon>
        <taxon>Actinomycetota</taxon>
        <taxon>Actinomycetes</taxon>
        <taxon>Micrococcales</taxon>
        <taxon>Brevibacteriaceae</taxon>
        <taxon>Brevibacterium</taxon>
    </lineage>
</organism>
<dbReference type="PANTHER" id="PTHR15892">
    <property type="entry name" value="MITOCHONDRIAL RIBOSOMAL PROTEIN L30"/>
    <property type="match status" value="1"/>
</dbReference>
<evidence type="ECO:0000256" key="1">
    <source>
        <dbReference type="ARBA" id="ARBA00007594"/>
    </source>
</evidence>
<comment type="subunit">
    <text evidence="2 5">Part of the 50S ribosomal subunit.</text>
</comment>
<evidence type="ECO:0000313" key="8">
    <source>
        <dbReference type="Proteomes" id="UP000234462"/>
    </source>
</evidence>
<dbReference type="RefSeq" id="WP_101586670.1">
    <property type="nucleotide sequence ID" value="NZ_FXZM01000001.1"/>
</dbReference>
<evidence type="ECO:0000256" key="2">
    <source>
        <dbReference type="ARBA" id="ARBA00011838"/>
    </source>
</evidence>
<dbReference type="Pfam" id="PF00327">
    <property type="entry name" value="Ribosomal_L30"/>
    <property type="match status" value="1"/>
</dbReference>
<name>A0A2H1L0M8_9MICO</name>
<sequence length="60" mass="6859">MAKLKITQLKSDIGGKQNQRETLRSLGLKRIDDVVVKDDRPEIRGMVNVVSHLVTWEEVD</sequence>
<dbReference type="PIRSF" id="PIRSF002211">
    <property type="entry name" value="Ribosomal_L30_bac-type"/>
    <property type="match status" value="1"/>
</dbReference>
<dbReference type="EMBL" id="FXZM01000001">
    <property type="protein sequence ID" value="SMY10461.1"/>
    <property type="molecule type" value="Genomic_DNA"/>
</dbReference>
<dbReference type="FunFam" id="3.30.1390.20:FF:000001">
    <property type="entry name" value="50S ribosomal protein L30"/>
    <property type="match status" value="1"/>
</dbReference>
<feature type="domain" description="Large ribosomal subunit protein uL30-like ferredoxin-like fold" evidence="6">
    <location>
        <begin position="4"/>
        <end position="54"/>
    </location>
</feature>
<dbReference type="GO" id="GO:0006412">
    <property type="term" value="P:translation"/>
    <property type="evidence" value="ECO:0007669"/>
    <property type="project" value="UniProtKB-UniRule"/>
</dbReference>
<evidence type="ECO:0000256" key="4">
    <source>
        <dbReference type="ARBA" id="ARBA00023274"/>
    </source>
</evidence>
<gene>
    <name evidence="5" type="primary">rpmD</name>
    <name evidence="7" type="ORF">BJEO58_00027</name>
</gene>
<comment type="similarity">
    <text evidence="1 5">Belongs to the universal ribosomal protein uL30 family.</text>
</comment>
<keyword evidence="4 5" id="KW-0687">Ribonucleoprotein</keyword>
<dbReference type="InterPro" id="IPR005996">
    <property type="entry name" value="Ribosomal_uL30_bac-type"/>
</dbReference>
<dbReference type="Proteomes" id="UP000234462">
    <property type="component" value="Unassembled WGS sequence"/>
</dbReference>
<dbReference type="PANTHER" id="PTHR15892:SF2">
    <property type="entry name" value="LARGE RIBOSOMAL SUBUNIT PROTEIN UL30M"/>
    <property type="match status" value="1"/>
</dbReference>
<dbReference type="GO" id="GO:0022625">
    <property type="term" value="C:cytosolic large ribosomal subunit"/>
    <property type="evidence" value="ECO:0007669"/>
    <property type="project" value="TreeGrafter"/>
</dbReference>
<dbReference type="InterPro" id="IPR036919">
    <property type="entry name" value="Ribo_uL30_ferredoxin-like_sf"/>
</dbReference>
<accession>A0A2H1L0M8</accession>
<evidence type="ECO:0000256" key="5">
    <source>
        <dbReference type="HAMAP-Rule" id="MF_01371"/>
    </source>
</evidence>
<dbReference type="SUPFAM" id="SSF55129">
    <property type="entry name" value="Ribosomal protein L30p/L7e"/>
    <property type="match status" value="1"/>
</dbReference>
<protein>
    <recommendedName>
        <fullName evidence="5">Large ribosomal subunit protein uL30</fullName>
    </recommendedName>
</protein>
<proteinExistence type="inferred from homology"/>
<dbReference type="InterPro" id="IPR016082">
    <property type="entry name" value="Ribosomal_uL30_ferredoxin-like"/>
</dbReference>
<keyword evidence="3 5" id="KW-0689">Ribosomal protein</keyword>
<dbReference type="HAMAP" id="MF_01371_B">
    <property type="entry name" value="Ribosomal_uL30_B"/>
    <property type="match status" value="1"/>
</dbReference>
<keyword evidence="8" id="KW-1185">Reference proteome</keyword>